<dbReference type="PANTHER" id="PTHR46401:SF2">
    <property type="entry name" value="GLYCOSYLTRANSFERASE WBBK-RELATED"/>
    <property type="match status" value="1"/>
</dbReference>
<reference evidence="2" key="1">
    <citation type="journal article" date="2016" name="Proc. Natl. Acad. Sci. U.S.A.">
        <title>Bacterial beta-Kdo glycosyltransferases represent a new glycosyltransferase family (GT99).</title>
        <authorList>
            <person name="Ovchinnikova O.G."/>
            <person name="Mallette E."/>
            <person name="Koizumi A."/>
            <person name="Kimber M.S."/>
            <person name="Lowary T.L."/>
            <person name="Whitfield C."/>
        </authorList>
    </citation>
    <scope>NUCLEOTIDE SEQUENCE</scope>
    <source>
        <strain evidence="2">709</strain>
    </source>
</reference>
<dbReference type="PANTHER" id="PTHR46401">
    <property type="entry name" value="GLYCOSYLTRANSFERASE WBBK-RELATED"/>
    <property type="match status" value="1"/>
</dbReference>
<dbReference type="GO" id="GO:0016757">
    <property type="term" value="F:glycosyltransferase activity"/>
    <property type="evidence" value="ECO:0007669"/>
    <property type="project" value="TreeGrafter"/>
</dbReference>
<dbReference type="AlphaFoldDB" id="A0A182BC07"/>
<organism evidence="2">
    <name type="scientific">Escherichia coli</name>
    <dbReference type="NCBI Taxonomy" id="562"/>
    <lineage>
        <taxon>Bacteria</taxon>
        <taxon>Pseudomonadati</taxon>
        <taxon>Pseudomonadota</taxon>
        <taxon>Gammaproteobacteria</taxon>
        <taxon>Enterobacterales</taxon>
        <taxon>Enterobacteriaceae</taxon>
        <taxon>Escherichia</taxon>
    </lineage>
</organism>
<evidence type="ECO:0000256" key="1">
    <source>
        <dbReference type="ARBA" id="ARBA00022679"/>
    </source>
</evidence>
<proteinExistence type="predicted"/>
<dbReference type="SUPFAM" id="SSF53756">
    <property type="entry name" value="UDP-Glycosyltransferase/glycogen phosphorylase"/>
    <property type="match status" value="1"/>
</dbReference>
<keyword evidence="1 2" id="KW-0808">Transferase</keyword>
<name>A0A182BC07_ECOLX</name>
<dbReference type="EMBL" id="KU314824">
    <property type="protein sequence ID" value="AMA19674.1"/>
    <property type="molecule type" value="Genomic_DNA"/>
</dbReference>
<sequence>MKVLYVTNSARRERPYLDPAVRYRCYNFAEVLRADRNLVNVIHLGDLKMDYISYFDVIVFHKPPFTKNLQAAIAFGEKLKKIIIADYDDLIFDEKNALFSSLYLNGRATEKEAISIFNRNHKALNLFNKITVSTYPLRDEVLHSNPDANVKVIHNGLSQIWVDRAREDILSNPVPGLIGYFSGTSSHNHDWQMVEDLLAEFLNKEKKAKLRVVGPLHINKDKFDQSKLEIIKAVDYEKLPNLINSCWVNIAPLENNLFNSCKSGLKFFEAGILNVPSIVSPIPDMCRFSESGLLMPKNPDEWTDSLHLMMNESTRQSLSKKAYQFSIDNCMARNQLNTLKQFYS</sequence>
<dbReference type="Gene3D" id="3.40.50.2000">
    <property type="entry name" value="Glycogen Phosphorylase B"/>
    <property type="match status" value="1"/>
</dbReference>
<accession>A0A182BC07</accession>
<dbReference type="Pfam" id="PF13692">
    <property type="entry name" value="Glyco_trans_1_4"/>
    <property type="match status" value="1"/>
</dbReference>
<protein>
    <submittedName>
        <fullName evidence="2">Glycosyltransferase</fullName>
    </submittedName>
</protein>
<dbReference type="GO" id="GO:0009103">
    <property type="term" value="P:lipopolysaccharide biosynthetic process"/>
    <property type="evidence" value="ECO:0007669"/>
    <property type="project" value="TreeGrafter"/>
</dbReference>
<evidence type="ECO:0000313" key="2">
    <source>
        <dbReference type="EMBL" id="AMA19674.1"/>
    </source>
</evidence>
<dbReference type="RefSeq" id="WP_016238546.1">
    <property type="nucleotide sequence ID" value="NZ_AP027432.1"/>
</dbReference>